<proteinExistence type="inferred from homology"/>
<feature type="domain" description="JmjC" evidence="5">
    <location>
        <begin position="147"/>
        <end position="364"/>
    </location>
</feature>
<name>A0AAN9J1E7_CROPI</name>
<evidence type="ECO:0000256" key="1">
    <source>
        <dbReference type="ARBA" id="ARBA00004123"/>
    </source>
</evidence>
<comment type="caution">
    <text evidence="6">The sequence shown here is derived from an EMBL/GenBank/DDBJ whole genome shotgun (WGS) entry which is preliminary data.</text>
</comment>
<evidence type="ECO:0000313" key="6">
    <source>
        <dbReference type="EMBL" id="KAK7290302.1"/>
    </source>
</evidence>
<dbReference type="AlphaFoldDB" id="A0AAN9J1E7"/>
<organism evidence="6 7">
    <name type="scientific">Crotalaria pallida</name>
    <name type="common">Smooth rattlebox</name>
    <name type="synonym">Crotalaria striata</name>
    <dbReference type="NCBI Taxonomy" id="3830"/>
    <lineage>
        <taxon>Eukaryota</taxon>
        <taxon>Viridiplantae</taxon>
        <taxon>Streptophyta</taxon>
        <taxon>Embryophyta</taxon>
        <taxon>Tracheophyta</taxon>
        <taxon>Spermatophyta</taxon>
        <taxon>Magnoliopsida</taxon>
        <taxon>eudicotyledons</taxon>
        <taxon>Gunneridae</taxon>
        <taxon>Pentapetalae</taxon>
        <taxon>rosids</taxon>
        <taxon>fabids</taxon>
        <taxon>Fabales</taxon>
        <taxon>Fabaceae</taxon>
        <taxon>Papilionoideae</taxon>
        <taxon>50 kb inversion clade</taxon>
        <taxon>genistoids sensu lato</taxon>
        <taxon>core genistoids</taxon>
        <taxon>Crotalarieae</taxon>
        <taxon>Crotalaria</taxon>
    </lineage>
</organism>
<dbReference type="CDD" id="cd02208">
    <property type="entry name" value="cupin_RmlC-like"/>
    <property type="match status" value="1"/>
</dbReference>
<reference evidence="6 7" key="1">
    <citation type="submission" date="2024-01" db="EMBL/GenBank/DDBJ databases">
        <title>The genomes of 5 underutilized Papilionoideae crops provide insights into root nodulation and disease resistanc.</title>
        <authorList>
            <person name="Yuan L."/>
        </authorList>
    </citation>
    <scope>NUCLEOTIDE SEQUENCE [LARGE SCALE GENOMIC DNA]</scope>
    <source>
        <strain evidence="6">ZHUSHIDOU_FW_LH</strain>
        <tissue evidence="6">Leaf</tissue>
    </source>
</reference>
<evidence type="ECO:0000256" key="2">
    <source>
        <dbReference type="ARBA" id="ARBA00006801"/>
    </source>
</evidence>
<dbReference type="EMBL" id="JAYWIO010000001">
    <property type="protein sequence ID" value="KAK7290302.1"/>
    <property type="molecule type" value="Genomic_DNA"/>
</dbReference>
<keyword evidence="4" id="KW-0539">Nucleus</keyword>
<evidence type="ECO:0000313" key="7">
    <source>
        <dbReference type="Proteomes" id="UP001372338"/>
    </source>
</evidence>
<dbReference type="Gene3D" id="2.60.120.650">
    <property type="entry name" value="Cupin"/>
    <property type="match status" value="1"/>
</dbReference>
<dbReference type="InterPro" id="IPR003347">
    <property type="entry name" value="JmjC_dom"/>
</dbReference>
<gene>
    <name evidence="6" type="ORF">RIF29_04618</name>
</gene>
<dbReference type="SMART" id="SM00558">
    <property type="entry name" value="JmjC"/>
    <property type="match status" value="1"/>
</dbReference>
<dbReference type="SUPFAM" id="SSF51197">
    <property type="entry name" value="Clavaminate synthase-like"/>
    <property type="match status" value="1"/>
</dbReference>
<evidence type="ECO:0000259" key="5">
    <source>
        <dbReference type="PROSITE" id="PS51184"/>
    </source>
</evidence>
<dbReference type="PROSITE" id="PS51184">
    <property type="entry name" value="JMJC"/>
    <property type="match status" value="1"/>
</dbReference>
<comment type="subcellular location">
    <subcellularLocation>
        <location evidence="1">Nucleus</location>
    </subcellularLocation>
</comment>
<dbReference type="GO" id="GO:0006357">
    <property type="term" value="P:regulation of transcription by RNA polymerase II"/>
    <property type="evidence" value="ECO:0007669"/>
    <property type="project" value="TreeGrafter"/>
</dbReference>
<dbReference type="PANTHER" id="PTHR12549:SF11">
    <property type="entry name" value="LYSINE-SPECIFIC DEMETHYLASE JMJ25"/>
    <property type="match status" value="1"/>
</dbReference>
<evidence type="ECO:0000256" key="3">
    <source>
        <dbReference type="ARBA" id="ARBA00022723"/>
    </source>
</evidence>
<evidence type="ECO:0000256" key="4">
    <source>
        <dbReference type="ARBA" id="ARBA00023242"/>
    </source>
</evidence>
<dbReference type="FunFam" id="2.60.120.650:FF:000033">
    <property type="entry name" value="Transcription factor jumonji (JmjC) domain-containing protein"/>
    <property type="match status" value="1"/>
</dbReference>
<accession>A0AAN9J1E7</accession>
<dbReference type="GO" id="GO:0032454">
    <property type="term" value="F:histone H3K9 demethylase activity"/>
    <property type="evidence" value="ECO:0007669"/>
    <property type="project" value="InterPro"/>
</dbReference>
<keyword evidence="7" id="KW-1185">Reference proteome</keyword>
<dbReference type="Pfam" id="PF02373">
    <property type="entry name" value="JmjC"/>
    <property type="match status" value="1"/>
</dbReference>
<dbReference type="InterPro" id="IPR045109">
    <property type="entry name" value="LSDs-like"/>
</dbReference>
<dbReference type="Proteomes" id="UP001372338">
    <property type="component" value="Unassembled WGS sequence"/>
</dbReference>
<protein>
    <recommendedName>
        <fullName evidence="5">JmjC domain-containing protein</fullName>
    </recommendedName>
</protein>
<dbReference type="GO" id="GO:0003712">
    <property type="term" value="F:transcription coregulator activity"/>
    <property type="evidence" value="ECO:0007669"/>
    <property type="project" value="TreeGrafter"/>
</dbReference>
<sequence length="432" mass="48860">MCGLPPFYRFLSLFCPYSDRTRLPLWKAKVPHKIPAFGWQLFMERIPTCDNLVKRGMQDFPTGFFPMKVLKKVNILTHAEEVSYNSKYLTKIKKLKEEFAAEDLRELLGVLQEDNSMVKCKPSLEENLPLQAVDALSVLKGSSIEMSKLENVESCRKLATPNDIIVEKNGDAVASDGEPNSSTPLVMSTEFQIGKNDQMGETVVKKEKADTVLSNVCTSKDVAQQQDAGCISQPVDSGNERSGEELAKGDAVWDIFRRQDVPKLQEYLIKHFREFRHHHCSQVEKVFHPIHDQVFYLTSHHKRKLKEEFGVEPWTFVQNLGEAVFIPAGCPHQVRNLKSCMKVALDFVSPENIQECIRLTEEFRTLPSIHRSKEDKLGVCTLVSCIAQLPSGLVCSHKHSRQAFKALKVKKMCVEALSLAAKDLEELEGLAE</sequence>
<comment type="similarity">
    <text evidence="2">Belongs to the JARID1 histone demethylase family.</text>
</comment>
<dbReference type="GO" id="GO:0031490">
    <property type="term" value="F:chromatin DNA binding"/>
    <property type="evidence" value="ECO:0007669"/>
    <property type="project" value="TreeGrafter"/>
</dbReference>
<keyword evidence="3" id="KW-0479">Metal-binding</keyword>
<dbReference type="GO" id="GO:0046872">
    <property type="term" value="F:metal ion binding"/>
    <property type="evidence" value="ECO:0007669"/>
    <property type="project" value="UniProtKB-KW"/>
</dbReference>
<dbReference type="PANTHER" id="PTHR12549">
    <property type="entry name" value="JMJC DOMAIN-CONTAINING HISTONE DEMETHYLATION PROTEIN"/>
    <property type="match status" value="1"/>
</dbReference>
<dbReference type="GO" id="GO:0000118">
    <property type="term" value="C:histone deacetylase complex"/>
    <property type="evidence" value="ECO:0007669"/>
    <property type="project" value="TreeGrafter"/>
</dbReference>
<dbReference type="GO" id="GO:0000785">
    <property type="term" value="C:chromatin"/>
    <property type="evidence" value="ECO:0007669"/>
    <property type="project" value="TreeGrafter"/>
</dbReference>